<dbReference type="Proteomes" id="UP000230447">
    <property type="component" value="Unassembled WGS sequence"/>
</dbReference>
<comment type="caution">
    <text evidence="3">The sequence shown here is derived from an EMBL/GenBank/DDBJ whole genome shotgun (WGS) entry which is preliminary data.</text>
</comment>
<reference evidence="3 4" key="1">
    <citation type="submission" date="2017-09" db="EMBL/GenBank/DDBJ databases">
        <title>Depth-based differentiation of microbial function through sediment-hosted aquifers and enrichment of novel symbionts in the deep terrestrial subsurface.</title>
        <authorList>
            <person name="Probst A.J."/>
            <person name="Ladd B."/>
            <person name="Jarett J.K."/>
            <person name="Geller-Mcgrath D.E."/>
            <person name="Sieber C.M."/>
            <person name="Emerson J.B."/>
            <person name="Anantharaman K."/>
            <person name="Thomas B.C."/>
            <person name="Malmstrom R."/>
            <person name="Stieglmeier M."/>
            <person name="Klingl A."/>
            <person name="Woyke T."/>
            <person name="Ryan C.M."/>
            <person name="Banfield J.F."/>
        </authorList>
    </citation>
    <scope>NUCLEOTIDE SEQUENCE [LARGE SCALE GENOMIC DNA]</scope>
    <source>
        <strain evidence="3">CG23_combo_of_CG06-09_8_20_14_all_37_87_8</strain>
    </source>
</reference>
<feature type="domain" description="YdbS-like PH" evidence="2">
    <location>
        <begin position="96"/>
        <end position="168"/>
    </location>
</feature>
<evidence type="ECO:0000313" key="3">
    <source>
        <dbReference type="EMBL" id="PIP32090.1"/>
    </source>
</evidence>
<name>A0A2G9ZHN8_9BACT</name>
<evidence type="ECO:0000256" key="1">
    <source>
        <dbReference type="SAM" id="Phobius"/>
    </source>
</evidence>
<keyword evidence="1" id="KW-1133">Transmembrane helix</keyword>
<keyword evidence="1" id="KW-0472">Membrane</keyword>
<dbReference type="PANTHER" id="PTHR37938:SF1">
    <property type="entry name" value="BLL0215 PROTEIN"/>
    <property type="match status" value="1"/>
</dbReference>
<organism evidence="3 4">
    <name type="scientific">bacterium (Candidatus Gribaldobacteria) CG23_combo_of_CG06-09_8_20_14_all_37_87_8</name>
    <dbReference type="NCBI Taxonomy" id="2014278"/>
    <lineage>
        <taxon>Bacteria</taxon>
        <taxon>Candidatus Gribaldobacteria</taxon>
    </lineage>
</organism>
<proteinExistence type="predicted"/>
<dbReference type="Pfam" id="PF03703">
    <property type="entry name" value="bPH_2"/>
    <property type="match status" value="1"/>
</dbReference>
<dbReference type="PANTHER" id="PTHR37938">
    <property type="entry name" value="BLL0215 PROTEIN"/>
    <property type="match status" value="1"/>
</dbReference>
<evidence type="ECO:0000259" key="2">
    <source>
        <dbReference type="Pfam" id="PF03703"/>
    </source>
</evidence>
<feature type="transmembrane region" description="Helical" evidence="1">
    <location>
        <begin position="68"/>
        <end position="98"/>
    </location>
</feature>
<dbReference type="AlphaFoldDB" id="A0A2G9ZHN8"/>
<sequence length="173" mass="20387">MLNIFSLFSPSGLSFKGQLPQEEVVLLKRRHWFFLALNIFVTFLFTFLPFVVYGLISRTSWFQVASDLFWFLTALYYLILWFLFFYNLTMYLLNIFILTKQRIVKREQLGFFNFKEATLELSKIQDISVLQKGILANLLNYGDLEIQTAGNQNKFLFQQLPNPTALKQAILNQ</sequence>
<accession>A0A2G9ZHN8</accession>
<gene>
    <name evidence="3" type="ORF">COX24_00065</name>
</gene>
<keyword evidence="1" id="KW-0812">Transmembrane</keyword>
<dbReference type="EMBL" id="PCSB01000002">
    <property type="protein sequence ID" value="PIP32090.1"/>
    <property type="molecule type" value="Genomic_DNA"/>
</dbReference>
<evidence type="ECO:0000313" key="4">
    <source>
        <dbReference type="Proteomes" id="UP000230447"/>
    </source>
</evidence>
<feature type="transmembrane region" description="Helical" evidence="1">
    <location>
        <begin position="32"/>
        <end position="56"/>
    </location>
</feature>
<protein>
    <recommendedName>
        <fullName evidence="2">YdbS-like PH domain-containing protein</fullName>
    </recommendedName>
</protein>
<dbReference type="InterPro" id="IPR005182">
    <property type="entry name" value="YdbS-like_PH"/>
</dbReference>